<dbReference type="SUPFAM" id="SSF46689">
    <property type="entry name" value="Homeodomain-like"/>
    <property type="match status" value="1"/>
</dbReference>
<dbReference type="OrthoDB" id="5068503at2"/>
<reference evidence="4" key="1">
    <citation type="submission" date="2021-04" db="EMBL/GenBank/DDBJ databases">
        <title>Dactylosporangium aurantiacum NRRL B-8018 full assembly.</title>
        <authorList>
            <person name="Hartkoorn R.C."/>
            <person name="Beaudoing E."/>
            <person name="Hot D."/>
        </authorList>
    </citation>
    <scope>NUCLEOTIDE SEQUENCE</scope>
    <source>
        <strain evidence="4">NRRL B-8018</strain>
    </source>
</reference>
<dbReference type="RefSeq" id="WP_033362932.1">
    <property type="nucleotide sequence ID" value="NZ_CP073767.1"/>
</dbReference>
<dbReference type="KEGG" id="daur:Daura_36650"/>
<keyword evidence="1 2" id="KW-0238">DNA-binding</keyword>
<evidence type="ECO:0000259" key="3">
    <source>
        <dbReference type="PROSITE" id="PS50977"/>
    </source>
</evidence>
<dbReference type="GO" id="GO:0003677">
    <property type="term" value="F:DNA binding"/>
    <property type="evidence" value="ECO:0007669"/>
    <property type="project" value="UniProtKB-UniRule"/>
</dbReference>
<gene>
    <name evidence="4" type="ORF">Daura_36650</name>
</gene>
<dbReference type="Pfam" id="PF00440">
    <property type="entry name" value="TetR_N"/>
    <property type="match status" value="1"/>
</dbReference>
<dbReference type="Gene3D" id="1.10.357.10">
    <property type="entry name" value="Tetracycline Repressor, domain 2"/>
    <property type="match status" value="1"/>
</dbReference>
<dbReference type="AlphaFoldDB" id="A0A9Q9IDR9"/>
<organism evidence="4 5">
    <name type="scientific">Dactylosporangium aurantiacum</name>
    <dbReference type="NCBI Taxonomy" id="35754"/>
    <lineage>
        <taxon>Bacteria</taxon>
        <taxon>Bacillati</taxon>
        <taxon>Actinomycetota</taxon>
        <taxon>Actinomycetes</taxon>
        <taxon>Micromonosporales</taxon>
        <taxon>Micromonosporaceae</taxon>
        <taxon>Dactylosporangium</taxon>
    </lineage>
</organism>
<evidence type="ECO:0000256" key="2">
    <source>
        <dbReference type="PROSITE-ProRule" id="PRU00335"/>
    </source>
</evidence>
<evidence type="ECO:0000313" key="5">
    <source>
        <dbReference type="Proteomes" id="UP001058003"/>
    </source>
</evidence>
<accession>A0A9Q9IDR9</accession>
<evidence type="ECO:0000313" key="4">
    <source>
        <dbReference type="EMBL" id="UWZ52177.1"/>
    </source>
</evidence>
<dbReference type="PROSITE" id="PS50977">
    <property type="entry name" value="HTH_TETR_2"/>
    <property type="match status" value="1"/>
</dbReference>
<protein>
    <submittedName>
        <fullName evidence="4">TetR/AcrR family transcriptional regulator</fullName>
    </submittedName>
</protein>
<proteinExistence type="predicted"/>
<evidence type="ECO:0000256" key="1">
    <source>
        <dbReference type="ARBA" id="ARBA00023125"/>
    </source>
</evidence>
<feature type="DNA-binding region" description="H-T-H motif" evidence="2">
    <location>
        <begin position="31"/>
        <end position="50"/>
    </location>
</feature>
<name>A0A9Q9IDR9_9ACTN</name>
<feature type="domain" description="HTH tetR-type" evidence="3">
    <location>
        <begin position="8"/>
        <end position="68"/>
    </location>
</feature>
<keyword evidence="5" id="KW-1185">Reference proteome</keyword>
<dbReference type="InterPro" id="IPR009057">
    <property type="entry name" value="Homeodomain-like_sf"/>
</dbReference>
<dbReference type="Proteomes" id="UP001058003">
    <property type="component" value="Chromosome"/>
</dbReference>
<dbReference type="InterPro" id="IPR001647">
    <property type="entry name" value="HTH_TetR"/>
</dbReference>
<dbReference type="EMBL" id="CP073767">
    <property type="protein sequence ID" value="UWZ52177.1"/>
    <property type="molecule type" value="Genomic_DNA"/>
</dbReference>
<sequence>MPRGVAIAEPRQQLFAALERVVTAHGPARLTGRAVTREAGVATGLLYTHFADFDAFLTGYAVDRAFQLAAAVAGLPARAGTGTPAGNLADALLSTPLRSLEVSTRLTAYRPDLTAGVEAVLGAGTAGLAALEGAAAAYLAAEQRLGRIPAGTDTDALALAAVGVVHHAALTTAPGSDPAGRVRRALAAITGSSAATPS</sequence>